<accession>A0ABU9CCZ6</accession>
<keyword evidence="3" id="KW-1185">Reference proteome</keyword>
<protein>
    <submittedName>
        <fullName evidence="2">Uncharacterized protein</fullName>
    </submittedName>
</protein>
<evidence type="ECO:0000313" key="3">
    <source>
        <dbReference type="Proteomes" id="UP001365405"/>
    </source>
</evidence>
<proteinExistence type="predicted"/>
<reference evidence="2 3" key="1">
    <citation type="submission" date="2024-04" db="EMBL/GenBank/DDBJ databases">
        <title>Novel species of the genus Ideonella isolated from streams.</title>
        <authorList>
            <person name="Lu H."/>
        </authorList>
    </citation>
    <scope>NUCLEOTIDE SEQUENCE [LARGE SCALE GENOMIC DNA]</scope>
    <source>
        <strain evidence="2 3">DXS22W</strain>
    </source>
</reference>
<organism evidence="2 3">
    <name type="scientific">Pseudaquabacterium inlustre</name>
    <dbReference type="NCBI Taxonomy" id="2984192"/>
    <lineage>
        <taxon>Bacteria</taxon>
        <taxon>Pseudomonadati</taxon>
        <taxon>Pseudomonadota</taxon>
        <taxon>Betaproteobacteria</taxon>
        <taxon>Burkholderiales</taxon>
        <taxon>Sphaerotilaceae</taxon>
        <taxon>Pseudaquabacterium</taxon>
    </lineage>
</organism>
<gene>
    <name evidence="2" type="ORF">AACH10_05780</name>
</gene>
<keyword evidence="1" id="KW-0732">Signal</keyword>
<dbReference type="EMBL" id="JBBUTH010000003">
    <property type="protein sequence ID" value="MEK8049737.1"/>
    <property type="molecule type" value="Genomic_DNA"/>
</dbReference>
<comment type="caution">
    <text evidence="2">The sequence shown here is derived from an EMBL/GenBank/DDBJ whole genome shotgun (WGS) entry which is preliminary data.</text>
</comment>
<feature type="chain" id="PRO_5045137877" evidence="1">
    <location>
        <begin position="29"/>
        <end position="61"/>
    </location>
</feature>
<feature type="signal peptide" evidence="1">
    <location>
        <begin position="1"/>
        <end position="28"/>
    </location>
</feature>
<evidence type="ECO:0000313" key="2">
    <source>
        <dbReference type="EMBL" id="MEK8049737.1"/>
    </source>
</evidence>
<evidence type="ECO:0000256" key="1">
    <source>
        <dbReference type="SAM" id="SignalP"/>
    </source>
</evidence>
<dbReference type="Proteomes" id="UP001365405">
    <property type="component" value="Unassembled WGS sequence"/>
</dbReference>
<sequence length="61" mass="6201">MPLSQRLAALVLAAATTLVSFSAMQGLADGYHAQQLLAQATAASQPVAAATPARKPLNLRG</sequence>
<dbReference type="RefSeq" id="WP_341409417.1">
    <property type="nucleotide sequence ID" value="NZ_JBBUTH010000003.1"/>
</dbReference>
<name>A0ABU9CCZ6_9BURK</name>